<proteinExistence type="predicted"/>
<protein>
    <submittedName>
        <fullName evidence="1">Uncharacterized protein</fullName>
    </submittedName>
</protein>
<organism evidence="1 2">
    <name type="scientific">Candidatus Accumulibacter proximus</name>
    <dbReference type="NCBI Taxonomy" id="2954385"/>
    <lineage>
        <taxon>Bacteria</taxon>
        <taxon>Pseudomonadati</taxon>
        <taxon>Pseudomonadota</taxon>
        <taxon>Betaproteobacteria</taxon>
        <taxon>Candidatus Accumulibacter</taxon>
    </lineage>
</organism>
<evidence type="ECO:0000313" key="2">
    <source>
        <dbReference type="Proteomes" id="UP000697998"/>
    </source>
</evidence>
<sequence>MKLPMVLPWLAHRAGVSDSRAEELWQIAIRQAELMTGERGNSCYWGAALQILLDLLEQECLTTYPLFAWPWLLMRGSVRHWSWLARRWLAPPALMPLLHAYRMAPSGGRR</sequence>
<name>A0A935PYZ2_9PROT</name>
<dbReference type="AlphaFoldDB" id="A0A935PYZ2"/>
<evidence type="ECO:0000313" key="1">
    <source>
        <dbReference type="EMBL" id="MBK7674897.1"/>
    </source>
</evidence>
<dbReference type="EMBL" id="JADJMH010000006">
    <property type="protein sequence ID" value="MBK7674897.1"/>
    <property type="molecule type" value="Genomic_DNA"/>
</dbReference>
<gene>
    <name evidence="1" type="ORF">IPJ27_09115</name>
</gene>
<accession>A0A935PYZ2</accession>
<reference evidence="1 2" key="1">
    <citation type="submission" date="2020-10" db="EMBL/GenBank/DDBJ databases">
        <title>Connecting structure to function with the recovery of over 1000 high-quality activated sludge metagenome-assembled genomes encoding full-length rRNA genes using long-read sequencing.</title>
        <authorList>
            <person name="Singleton C.M."/>
            <person name="Petriglieri F."/>
            <person name="Kristensen J.M."/>
            <person name="Kirkegaard R.H."/>
            <person name="Michaelsen T.Y."/>
            <person name="Andersen M.H."/>
            <person name="Karst S.M."/>
            <person name="Dueholm M.S."/>
            <person name="Nielsen P.H."/>
            <person name="Albertsen M."/>
        </authorList>
    </citation>
    <scope>NUCLEOTIDE SEQUENCE [LARGE SCALE GENOMIC DNA]</scope>
    <source>
        <strain evidence="1">EsbW_18-Q3-R4-48_BATAC.285</strain>
    </source>
</reference>
<dbReference type="Proteomes" id="UP000697998">
    <property type="component" value="Unassembled WGS sequence"/>
</dbReference>
<comment type="caution">
    <text evidence="1">The sequence shown here is derived from an EMBL/GenBank/DDBJ whole genome shotgun (WGS) entry which is preliminary data.</text>
</comment>